<evidence type="ECO:0000256" key="5">
    <source>
        <dbReference type="ARBA" id="ARBA00023242"/>
    </source>
</evidence>
<accession>A0AAW1WBF1</accession>
<dbReference type="InterPro" id="IPR003340">
    <property type="entry name" value="B3_DNA-bd"/>
</dbReference>
<dbReference type="AlphaFoldDB" id="A0AAW1WBF1"/>
<gene>
    <name evidence="7" type="ORF">M0R45_030453</name>
</gene>
<reference evidence="7 8" key="1">
    <citation type="journal article" date="2023" name="G3 (Bethesda)">
        <title>A chromosome-length genome assembly and annotation of blackberry (Rubus argutus, cv. 'Hillquist').</title>
        <authorList>
            <person name="Bruna T."/>
            <person name="Aryal R."/>
            <person name="Dudchenko O."/>
            <person name="Sargent D.J."/>
            <person name="Mead D."/>
            <person name="Buti M."/>
            <person name="Cavallini A."/>
            <person name="Hytonen T."/>
            <person name="Andres J."/>
            <person name="Pham M."/>
            <person name="Weisz D."/>
            <person name="Mascagni F."/>
            <person name="Usai G."/>
            <person name="Natali L."/>
            <person name="Bassil N."/>
            <person name="Fernandez G.E."/>
            <person name="Lomsadze A."/>
            <person name="Armour M."/>
            <person name="Olukolu B."/>
            <person name="Poorten T."/>
            <person name="Britton C."/>
            <person name="Davik J."/>
            <person name="Ashrafi H."/>
            <person name="Aiden E.L."/>
            <person name="Borodovsky M."/>
            <person name="Worthington M."/>
        </authorList>
    </citation>
    <scope>NUCLEOTIDE SEQUENCE [LARGE SCALE GENOMIC DNA]</scope>
    <source>
        <strain evidence="7">PI 553951</strain>
    </source>
</reference>
<evidence type="ECO:0000256" key="3">
    <source>
        <dbReference type="ARBA" id="ARBA00023125"/>
    </source>
</evidence>
<keyword evidence="8" id="KW-1185">Reference proteome</keyword>
<dbReference type="PROSITE" id="PS50863">
    <property type="entry name" value="B3"/>
    <property type="match status" value="2"/>
</dbReference>
<feature type="domain" description="TF-B3" evidence="6">
    <location>
        <begin position="136"/>
        <end position="198"/>
    </location>
</feature>
<dbReference type="Gene3D" id="2.40.330.10">
    <property type="entry name" value="DNA-binding pseudobarrel domain"/>
    <property type="match status" value="2"/>
</dbReference>
<organism evidence="7 8">
    <name type="scientific">Rubus argutus</name>
    <name type="common">Southern blackberry</name>
    <dbReference type="NCBI Taxonomy" id="59490"/>
    <lineage>
        <taxon>Eukaryota</taxon>
        <taxon>Viridiplantae</taxon>
        <taxon>Streptophyta</taxon>
        <taxon>Embryophyta</taxon>
        <taxon>Tracheophyta</taxon>
        <taxon>Spermatophyta</taxon>
        <taxon>Magnoliopsida</taxon>
        <taxon>eudicotyledons</taxon>
        <taxon>Gunneridae</taxon>
        <taxon>Pentapetalae</taxon>
        <taxon>rosids</taxon>
        <taxon>fabids</taxon>
        <taxon>Rosales</taxon>
        <taxon>Rosaceae</taxon>
        <taxon>Rosoideae</taxon>
        <taxon>Rosoideae incertae sedis</taxon>
        <taxon>Rubus</taxon>
    </lineage>
</organism>
<dbReference type="Pfam" id="PF02362">
    <property type="entry name" value="B3"/>
    <property type="match status" value="2"/>
</dbReference>
<dbReference type="Proteomes" id="UP001457282">
    <property type="component" value="Unassembled WGS sequence"/>
</dbReference>
<evidence type="ECO:0000313" key="8">
    <source>
        <dbReference type="Proteomes" id="UP001457282"/>
    </source>
</evidence>
<protein>
    <recommendedName>
        <fullName evidence="6">TF-B3 domain-containing protein</fullName>
    </recommendedName>
</protein>
<dbReference type="GO" id="GO:0005634">
    <property type="term" value="C:nucleus"/>
    <property type="evidence" value="ECO:0007669"/>
    <property type="project" value="UniProtKB-SubCell"/>
</dbReference>
<dbReference type="SMART" id="SM01019">
    <property type="entry name" value="B3"/>
    <property type="match status" value="2"/>
</dbReference>
<dbReference type="InterPro" id="IPR050655">
    <property type="entry name" value="Plant_B3_domain"/>
</dbReference>
<evidence type="ECO:0000256" key="4">
    <source>
        <dbReference type="ARBA" id="ARBA00023163"/>
    </source>
</evidence>
<evidence type="ECO:0000256" key="2">
    <source>
        <dbReference type="ARBA" id="ARBA00023015"/>
    </source>
</evidence>
<dbReference type="CDD" id="cd10017">
    <property type="entry name" value="B3_DNA"/>
    <property type="match status" value="1"/>
</dbReference>
<comment type="caution">
    <text evidence="7">The sequence shown here is derived from an EMBL/GenBank/DDBJ whole genome shotgun (WGS) entry which is preliminary data.</text>
</comment>
<keyword evidence="5" id="KW-0539">Nucleus</keyword>
<dbReference type="PANTHER" id="PTHR31920:SF135">
    <property type="entry name" value="B3 DOMAIN-CONTAINING PROTEIN OS03G0621600-RELATED"/>
    <property type="match status" value="1"/>
</dbReference>
<sequence>MELEERPSFFKALAGDFSHQLRIPHAFVKNFNGRVPRMCGLRGPCGKCWAVELEEIENRLVFHNGWQRFLNHHFLEVGDFLTFTYDGVSIFDVIIYGKSYCEKNVEAAKSRIGSVVYRTSTNDCAIAENVFAVQRVPRSVVIAAGLMSNVTITLQDPAGRSQSVKLTEVSRGRLFMLEGWSKYCKENQISFGDTYPRY</sequence>
<evidence type="ECO:0000259" key="6">
    <source>
        <dbReference type="PROSITE" id="PS50863"/>
    </source>
</evidence>
<evidence type="ECO:0000313" key="7">
    <source>
        <dbReference type="EMBL" id="KAK9921961.1"/>
    </source>
</evidence>
<dbReference type="SUPFAM" id="SSF101936">
    <property type="entry name" value="DNA-binding pseudobarrel domain"/>
    <property type="match status" value="2"/>
</dbReference>
<dbReference type="GO" id="GO:0003677">
    <property type="term" value="F:DNA binding"/>
    <property type="evidence" value="ECO:0007669"/>
    <property type="project" value="UniProtKB-KW"/>
</dbReference>
<feature type="domain" description="TF-B3" evidence="6">
    <location>
        <begin position="6"/>
        <end position="99"/>
    </location>
</feature>
<keyword evidence="2" id="KW-0805">Transcription regulation</keyword>
<name>A0AAW1WBF1_RUBAR</name>
<proteinExistence type="predicted"/>
<dbReference type="InterPro" id="IPR015300">
    <property type="entry name" value="DNA-bd_pseudobarrel_sf"/>
</dbReference>
<keyword evidence="3" id="KW-0238">DNA-binding</keyword>
<comment type="subcellular location">
    <subcellularLocation>
        <location evidence="1">Nucleus</location>
    </subcellularLocation>
</comment>
<evidence type="ECO:0000256" key="1">
    <source>
        <dbReference type="ARBA" id="ARBA00004123"/>
    </source>
</evidence>
<keyword evidence="4" id="KW-0804">Transcription</keyword>
<dbReference type="PANTHER" id="PTHR31920">
    <property type="entry name" value="B3 DOMAIN-CONTAINING"/>
    <property type="match status" value="1"/>
</dbReference>
<dbReference type="EMBL" id="JBEDUW010000006">
    <property type="protein sequence ID" value="KAK9921961.1"/>
    <property type="molecule type" value="Genomic_DNA"/>
</dbReference>